<keyword evidence="7" id="KW-0472">Membrane</keyword>
<dbReference type="InterPro" id="IPR024603">
    <property type="entry name" value="COG_complex_COG2_C"/>
</dbReference>
<dbReference type="AlphaFoldDB" id="A0A077Z256"/>
<organism evidence="10 11">
    <name type="scientific">Trichuris trichiura</name>
    <name type="common">Whipworm</name>
    <name type="synonym">Trichocephalus trichiurus</name>
    <dbReference type="NCBI Taxonomy" id="36087"/>
    <lineage>
        <taxon>Eukaryota</taxon>
        <taxon>Metazoa</taxon>
        <taxon>Ecdysozoa</taxon>
        <taxon>Nematoda</taxon>
        <taxon>Enoplea</taxon>
        <taxon>Dorylaimia</taxon>
        <taxon>Trichinellida</taxon>
        <taxon>Trichuridae</taxon>
        <taxon>Trichuris</taxon>
    </lineage>
</organism>
<evidence type="ECO:0000256" key="7">
    <source>
        <dbReference type="ARBA" id="ARBA00023136"/>
    </source>
</evidence>
<dbReference type="OrthoDB" id="332281at2759"/>
<evidence type="ECO:0000313" key="11">
    <source>
        <dbReference type="Proteomes" id="UP000030665"/>
    </source>
</evidence>
<dbReference type="GO" id="GO:0015031">
    <property type="term" value="P:protein transport"/>
    <property type="evidence" value="ECO:0007669"/>
    <property type="project" value="UniProtKB-KW"/>
</dbReference>
<dbReference type="GO" id="GO:0007030">
    <property type="term" value="P:Golgi organization"/>
    <property type="evidence" value="ECO:0007669"/>
    <property type="project" value="InterPro"/>
</dbReference>
<dbReference type="Proteomes" id="UP000030665">
    <property type="component" value="Unassembled WGS sequence"/>
</dbReference>
<keyword evidence="4" id="KW-0813">Transport</keyword>
<dbReference type="SMART" id="SM00409">
    <property type="entry name" value="IG"/>
    <property type="match status" value="1"/>
</dbReference>
<sequence>MELGFSLERIRDDLRVYLKIIQNSMIEMINQDYAHFVLLSGNIVNLRSPVDKLLHSVENAANEIDQSDTRLKALELTEKLEEQRRLSSCAQRLQSKLITMQLLQRIKSLLKSSNPDSFVLSVLARQILKAKVAVELNDEKSNRDTLNRCLTQIGEYLQAEFGPSFLLSIQNEDHNNVGKLLELFVACGCDDALHAIFIAEFVNPRLNECLSKREAHFKAVLCELIAVHEEYSSLMSKAAKSSGVTFLTDCLLMALVGFTERHLKSSFVPTNPSNFRDTYKAFNNFAAELVRRCGCVEASTSKLLKMTRSKFDVQVYHQLCCLETLSGLEERMKLSMPLEPSTGGAYHYKLHDLLCNTLEKVWSEEQSTDCLFSLPLAWSCLILTFRVLNVYENFVGEYHRNCKSLLDELNFATDKPCKQSVDDIVHFIKDGFQFVDFLSKIYDRLLLLKWSGDFSASRVHEVVKSSLSSIELAISGLVSSLLTDWLSDRLICRWAAVSELPRLFRWTRKENPSTPSSYMMDGCNLLVKIHQLLSDASVPNNLLREMLRRTLDTATSIYANNVSQVLSSVDQVSSSLSKLKRSTKMAAADVLSDDGKIKLQLQLDLFKVKTVLDSLPLPDDCDAYSTLSRLAKEMENMSAESFDEAVAVPIYELRLDEGSQETVDVPVGGPVVLRCVDLSGTPIDNEFLFWLYQGQRLGERNGIMIATDDKKKVSNLKIYQLDESYVGIYECIAKAGPHTLMKAKLRVRAGRESASLFQEDELCPPDMRDFCSNGGTCLMHKPTSTYLCRYVGAC</sequence>
<dbReference type="EMBL" id="HG805876">
    <property type="protein sequence ID" value="CDW53984.1"/>
    <property type="molecule type" value="Genomic_DNA"/>
</dbReference>
<evidence type="ECO:0000313" key="10">
    <source>
        <dbReference type="EMBL" id="CDW53984.1"/>
    </source>
</evidence>
<dbReference type="GO" id="GO:0006891">
    <property type="term" value="P:intra-Golgi vesicle-mediated transport"/>
    <property type="evidence" value="ECO:0007669"/>
    <property type="project" value="TreeGrafter"/>
</dbReference>
<evidence type="ECO:0000256" key="8">
    <source>
        <dbReference type="ARBA" id="ARBA00031344"/>
    </source>
</evidence>
<gene>
    <name evidence="10" type="ORF">TTRE_0000225301</name>
</gene>
<dbReference type="GO" id="GO:0000139">
    <property type="term" value="C:Golgi membrane"/>
    <property type="evidence" value="ECO:0007669"/>
    <property type="project" value="UniProtKB-SubCell"/>
</dbReference>
<evidence type="ECO:0000256" key="1">
    <source>
        <dbReference type="ARBA" id="ARBA00004395"/>
    </source>
</evidence>
<dbReference type="InterPro" id="IPR013783">
    <property type="entry name" value="Ig-like_fold"/>
</dbReference>
<dbReference type="Gene3D" id="2.60.40.10">
    <property type="entry name" value="Immunoglobulins"/>
    <property type="match status" value="1"/>
</dbReference>
<dbReference type="SUPFAM" id="SSF48726">
    <property type="entry name" value="Immunoglobulin"/>
    <property type="match status" value="1"/>
</dbReference>
<evidence type="ECO:0000256" key="6">
    <source>
        <dbReference type="ARBA" id="ARBA00023034"/>
    </source>
</evidence>
<dbReference type="InterPro" id="IPR036179">
    <property type="entry name" value="Ig-like_dom_sf"/>
</dbReference>
<dbReference type="Pfam" id="PF06148">
    <property type="entry name" value="COG2_N"/>
    <property type="match status" value="1"/>
</dbReference>
<keyword evidence="5" id="KW-0653">Protein transport</keyword>
<protein>
    <recommendedName>
        <fullName evidence="3">Conserved oligomeric Golgi complex subunit 2</fullName>
    </recommendedName>
    <alternativeName>
        <fullName evidence="8">Component of oligomeric Golgi complex 2</fullName>
    </alternativeName>
</protein>
<dbReference type="STRING" id="36087.A0A077Z256"/>
<evidence type="ECO:0000256" key="4">
    <source>
        <dbReference type="ARBA" id="ARBA00022448"/>
    </source>
</evidence>
<dbReference type="InterPro" id="IPR007110">
    <property type="entry name" value="Ig-like_dom"/>
</dbReference>
<evidence type="ECO:0000259" key="9">
    <source>
        <dbReference type="PROSITE" id="PS50835"/>
    </source>
</evidence>
<reference evidence="10" key="2">
    <citation type="submission" date="2014-03" db="EMBL/GenBank/DDBJ databases">
        <title>The whipworm genome and dual-species transcriptomics of an intimate host-pathogen interaction.</title>
        <authorList>
            <person name="Foth B.J."/>
            <person name="Tsai I.J."/>
            <person name="Reid A.J."/>
            <person name="Bancroft A.J."/>
            <person name="Nichol S."/>
            <person name="Tracey A."/>
            <person name="Holroyd N."/>
            <person name="Cotton J.A."/>
            <person name="Stanley E.J."/>
            <person name="Zarowiecki M."/>
            <person name="Liu J.Z."/>
            <person name="Huckvale T."/>
            <person name="Cooper P.J."/>
            <person name="Grencis R.K."/>
            <person name="Berriman M."/>
        </authorList>
    </citation>
    <scope>NUCLEOTIDE SEQUENCE [LARGE SCALE GENOMIC DNA]</scope>
</reference>
<dbReference type="InterPro" id="IPR009316">
    <property type="entry name" value="COG2"/>
</dbReference>
<dbReference type="InterPro" id="IPR003599">
    <property type="entry name" value="Ig_sub"/>
</dbReference>
<dbReference type="InterPro" id="IPR024602">
    <property type="entry name" value="COG_su2_N"/>
</dbReference>
<accession>A0A077Z256</accession>
<name>A0A077Z256_TRITR</name>
<keyword evidence="6" id="KW-0333">Golgi apparatus</keyword>
<dbReference type="GO" id="GO:0017119">
    <property type="term" value="C:Golgi transport complex"/>
    <property type="evidence" value="ECO:0007669"/>
    <property type="project" value="TreeGrafter"/>
</dbReference>
<evidence type="ECO:0000256" key="5">
    <source>
        <dbReference type="ARBA" id="ARBA00022927"/>
    </source>
</evidence>
<dbReference type="PANTHER" id="PTHR12961:SF0">
    <property type="entry name" value="CONSERVED OLIGOMERIC GOLGI COMPLEX SUBUNIT 2"/>
    <property type="match status" value="1"/>
</dbReference>
<feature type="domain" description="Ig-like" evidence="9">
    <location>
        <begin position="649"/>
        <end position="748"/>
    </location>
</feature>
<proteinExistence type="inferred from homology"/>
<dbReference type="Pfam" id="PF12022">
    <property type="entry name" value="COG2_C"/>
    <property type="match status" value="1"/>
</dbReference>
<evidence type="ECO:0000256" key="2">
    <source>
        <dbReference type="ARBA" id="ARBA00007603"/>
    </source>
</evidence>
<dbReference type="Gene3D" id="2.10.25.10">
    <property type="entry name" value="Laminin"/>
    <property type="match status" value="1"/>
</dbReference>
<dbReference type="PROSITE" id="PS50835">
    <property type="entry name" value="IG_LIKE"/>
    <property type="match status" value="1"/>
</dbReference>
<keyword evidence="11" id="KW-1185">Reference proteome</keyword>
<comment type="similarity">
    <text evidence="2">Belongs to the COG2 family.</text>
</comment>
<reference evidence="10" key="1">
    <citation type="submission" date="2014-01" db="EMBL/GenBank/DDBJ databases">
        <authorList>
            <person name="Aslett M."/>
        </authorList>
    </citation>
    <scope>NUCLEOTIDE SEQUENCE</scope>
</reference>
<evidence type="ECO:0000256" key="3">
    <source>
        <dbReference type="ARBA" id="ARBA00020977"/>
    </source>
</evidence>
<dbReference type="PANTHER" id="PTHR12961">
    <property type="entry name" value="CONSERVED OLIGOMERIC GOLGI COMPLEX COMPONENT 2"/>
    <property type="match status" value="1"/>
</dbReference>
<comment type="subcellular location">
    <subcellularLocation>
        <location evidence="1">Golgi apparatus membrane</location>
        <topology evidence="1">Peripheral membrane protein</topology>
    </subcellularLocation>
</comment>